<dbReference type="AlphaFoldDB" id="A0AAD8MB78"/>
<evidence type="ECO:0000256" key="2">
    <source>
        <dbReference type="ARBA" id="ARBA00012483"/>
    </source>
</evidence>
<sequence>MIIEASGYELCAIIAAKRKLGYVAVPVDVPAPVKQVKALEGSYAEESRRKKEIEEALARGKEEIEKLKPKLDDAMKELQLALEQKSSLEFQTRNSDEIVQELEQKIFSAVHLLQRYKKERDELLLERNNAVSLAEELRRKPVEDTSIARMTRFYTEFSLSEIKEATHNFDPSLKIGEGGYGSIYRGVLRHTQVAVKVMSYWWERISSSNSEQNKLVYVH</sequence>
<reference evidence="6" key="1">
    <citation type="submission" date="2023-02" db="EMBL/GenBank/DDBJ databases">
        <title>Genome of toxic invasive species Heracleum sosnowskyi carries increased number of genes despite the absence of recent whole-genome duplications.</title>
        <authorList>
            <person name="Schelkunov M."/>
            <person name="Shtratnikova V."/>
            <person name="Makarenko M."/>
            <person name="Klepikova A."/>
            <person name="Omelchenko D."/>
            <person name="Novikova G."/>
            <person name="Obukhova E."/>
            <person name="Bogdanov V."/>
            <person name="Penin A."/>
            <person name="Logacheva M."/>
        </authorList>
    </citation>
    <scope>NUCLEOTIDE SEQUENCE</scope>
    <source>
        <strain evidence="6">Hsosn_3</strain>
        <tissue evidence="6">Leaf</tissue>
    </source>
</reference>
<dbReference type="Proteomes" id="UP001237642">
    <property type="component" value="Unassembled WGS sequence"/>
</dbReference>
<comment type="caution">
    <text evidence="6">The sequence shown here is derived from an EMBL/GenBank/DDBJ whole genome shotgun (WGS) entry which is preliminary data.</text>
</comment>
<evidence type="ECO:0000256" key="1">
    <source>
        <dbReference type="ARBA" id="ARBA00000900"/>
    </source>
</evidence>
<comment type="catalytic activity">
    <reaction evidence="1">
        <text>S-ubiquitinyl-[E2 ubiquitin-conjugating enzyme]-L-cysteine + [acceptor protein]-L-lysine = [E2 ubiquitin-conjugating enzyme]-L-cysteine + N(6)-ubiquitinyl-[acceptor protein]-L-lysine.</text>
        <dbReference type="EC" id="2.3.2.27"/>
    </reaction>
</comment>
<evidence type="ECO:0000256" key="5">
    <source>
        <dbReference type="SAM" id="Coils"/>
    </source>
</evidence>
<dbReference type="EMBL" id="JAUIZM010000009">
    <property type="protein sequence ID" value="KAK1365703.1"/>
    <property type="molecule type" value="Genomic_DNA"/>
</dbReference>
<protein>
    <recommendedName>
        <fullName evidence="2">RING-type E3 ubiquitin transferase</fullName>
        <ecNumber evidence="2">2.3.2.27</ecNumber>
    </recommendedName>
</protein>
<gene>
    <name evidence="6" type="ORF">POM88_041264</name>
</gene>
<dbReference type="PANTHER" id="PTHR45647:SF100">
    <property type="entry name" value="U-BOX DOMAIN-CONTAINING PROTEIN 33"/>
    <property type="match status" value="1"/>
</dbReference>
<name>A0AAD8MB78_9APIA</name>
<dbReference type="Gene3D" id="3.30.200.20">
    <property type="entry name" value="Phosphorylase Kinase, domain 1"/>
    <property type="match status" value="1"/>
</dbReference>
<dbReference type="GO" id="GO:0005524">
    <property type="term" value="F:ATP binding"/>
    <property type="evidence" value="ECO:0007669"/>
    <property type="project" value="UniProtKB-UniRule"/>
</dbReference>
<dbReference type="InterPro" id="IPR051348">
    <property type="entry name" value="U-box_ubiquitin_ligases"/>
</dbReference>
<keyword evidence="5" id="KW-0175">Coiled coil</keyword>
<dbReference type="EC" id="2.3.2.27" evidence="2"/>
<organism evidence="6 7">
    <name type="scientific">Heracleum sosnowskyi</name>
    <dbReference type="NCBI Taxonomy" id="360622"/>
    <lineage>
        <taxon>Eukaryota</taxon>
        <taxon>Viridiplantae</taxon>
        <taxon>Streptophyta</taxon>
        <taxon>Embryophyta</taxon>
        <taxon>Tracheophyta</taxon>
        <taxon>Spermatophyta</taxon>
        <taxon>Magnoliopsida</taxon>
        <taxon>eudicotyledons</taxon>
        <taxon>Gunneridae</taxon>
        <taxon>Pentapetalae</taxon>
        <taxon>asterids</taxon>
        <taxon>campanulids</taxon>
        <taxon>Apiales</taxon>
        <taxon>Apiaceae</taxon>
        <taxon>Apioideae</taxon>
        <taxon>apioid superclade</taxon>
        <taxon>Tordylieae</taxon>
        <taxon>Tordyliinae</taxon>
        <taxon>Heracleum</taxon>
    </lineage>
</organism>
<dbReference type="SUPFAM" id="SSF56112">
    <property type="entry name" value="Protein kinase-like (PK-like)"/>
    <property type="match status" value="1"/>
</dbReference>
<reference evidence="6" key="2">
    <citation type="submission" date="2023-05" db="EMBL/GenBank/DDBJ databases">
        <authorList>
            <person name="Schelkunov M.I."/>
        </authorList>
    </citation>
    <scope>NUCLEOTIDE SEQUENCE</scope>
    <source>
        <strain evidence="6">Hsosn_3</strain>
        <tissue evidence="6">Leaf</tissue>
    </source>
</reference>
<evidence type="ECO:0000313" key="6">
    <source>
        <dbReference type="EMBL" id="KAK1365703.1"/>
    </source>
</evidence>
<feature type="coiled-coil region" evidence="5">
    <location>
        <begin position="36"/>
        <end position="140"/>
    </location>
</feature>
<dbReference type="PROSITE" id="PS00107">
    <property type="entry name" value="PROTEIN_KINASE_ATP"/>
    <property type="match status" value="1"/>
</dbReference>
<dbReference type="GO" id="GO:0061630">
    <property type="term" value="F:ubiquitin protein ligase activity"/>
    <property type="evidence" value="ECO:0007669"/>
    <property type="project" value="UniProtKB-EC"/>
</dbReference>
<keyword evidence="4" id="KW-0067">ATP-binding</keyword>
<keyword evidence="4" id="KW-0547">Nucleotide-binding</keyword>
<proteinExistence type="predicted"/>
<evidence type="ECO:0000313" key="7">
    <source>
        <dbReference type="Proteomes" id="UP001237642"/>
    </source>
</evidence>
<evidence type="ECO:0000256" key="4">
    <source>
        <dbReference type="PROSITE-ProRule" id="PRU10141"/>
    </source>
</evidence>
<feature type="binding site" evidence="4">
    <location>
        <position position="196"/>
    </location>
    <ligand>
        <name>ATP</name>
        <dbReference type="ChEBI" id="CHEBI:30616"/>
    </ligand>
</feature>
<dbReference type="InterPro" id="IPR017441">
    <property type="entry name" value="Protein_kinase_ATP_BS"/>
</dbReference>
<evidence type="ECO:0000256" key="3">
    <source>
        <dbReference type="ARBA" id="ARBA00022786"/>
    </source>
</evidence>
<dbReference type="InterPro" id="IPR011009">
    <property type="entry name" value="Kinase-like_dom_sf"/>
</dbReference>
<accession>A0AAD8MB78</accession>
<keyword evidence="7" id="KW-1185">Reference proteome</keyword>
<keyword evidence="3" id="KW-0833">Ubl conjugation pathway</keyword>
<dbReference type="PANTHER" id="PTHR45647">
    <property type="entry name" value="OS02G0152300 PROTEIN"/>
    <property type="match status" value="1"/>
</dbReference>